<dbReference type="AlphaFoldDB" id="A0A1E1LSS4"/>
<dbReference type="PANTHER" id="PTHR35896:SF3">
    <property type="entry name" value="MAJOR FACILITATOR SUPERFAMILY TRANSPORTER"/>
    <property type="match status" value="1"/>
</dbReference>
<dbReference type="STRING" id="914237.A0A1E1LSS4"/>
<evidence type="ECO:0000313" key="3">
    <source>
        <dbReference type="Proteomes" id="UP000178129"/>
    </source>
</evidence>
<dbReference type="Proteomes" id="UP000178129">
    <property type="component" value="Unassembled WGS sequence"/>
</dbReference>
<keyword evidence="1" id="KW-0812">Transmembrane</keyword>
<proteinExistence type="predicted"/>
<dbReference type="InParanoid" id="A0A1E1LSS4"/>
<feature type="transmembrane region" description="Helical" evidence="1">
    <location>
        <begin position="39"/>
        <end position="60"/>
    </location>
</feature>
<sequence>MSKSDQYSVIEDASNFIFGPSSQEKKHSKSGKIWQGTSFVLAFSLSLLVLMLVTSTAFLLRPQDPKIDAKDAFKADFSLFPNCGSSVAEAKSGGCEFDPMVNGWTPQECFNRELSEEFMALPNYTWYYDADHAKPISADDLYSGELAITYPEPFHHDRHCLYTWRKLHLATMLGTMVDSDTFWYNHSAHCTSYLLRLIPLQKAAESHRAFLTCLPLGLNQVQ</sequence>
<protein>
    <submittedName>
        <fullName evidence="2">Uncharacterized protein</fullName>
    </submittedName>
</protein>
<dbReference type="EMBL" id="FJUW01000090">
    <property type="protein sequence ID" value="CZT13547.1"/>
    <property type="molecule type" value="Genomic_DNA"/>
</dbReference>
<dbReference type="InterPro" id="IPR053008">
    <property type="entry name" value="Phomopsin_biosynth_assoc"/>
</dbReference>
<dbReference type="PANTHER" id="PTHR35896">
    <property type="entry name" value="IG-LIKE DOMAIN-CONTAINING PROTEIN"/>
    <property type="match status" value="1"/>
</dbReference>
<gene>
    <name evidence="2" type="ORF">RCO7_10369</name>
</gene>
<reference evidence="3" key="1">
    <citation type="submission" date="2016-03" db="EMBL/GenBank/DDBJ databases">
        <authorList>
            <person name="Ploux O."/>
        </authorList>
    </citation>
    <scope>NUCLEOTIDE SEQUENCE [LARGE SCALE GENOMIC DNA]</scope>
    <source>
        <strain evidence="3">UK7</strain>
    </source>
</reference>
<comment type="caution">
    <text evidence="2">The sequence shown here is derived from an EMBL/GenBank/DDBJ whole genome shotgun (WGS) entry which is preliminary data.</text>
</comment>
<organism evidence="2 3">
    <name type="scientific">Rhynchosporium graminicola</name>
    <dbReference type="NCBI Taxonomy" id="2792576"/>
    <lineage>
        <taxon>Eukaryota</taxon>
        <taxon>Fungi</taxon>
        <taxon>Dikarya</taxon>
        <taxon>Ascomycota</taxon>
        <taxon>Pezizomycotina</taxon>
        <taxon>Leotiomycetes</taxon>
        <taxon>Helotiales</taxon>
        <taxon>Ploettnerulaceae</taxon>
        <taxon>Rhynchosporium</taxon>
    </lineage>
</organism>
<keyword evidence="3" id="KW-1185">Reference proteome</keyword>
<name>A0A1E1LSS4_9HELO</name>
<evidence type="ECO:0000313" key="2">
    <source>
        <dbReference type="EMBL" id="CZT13547.1"/>
    </source>
</evidence>
<keyword evidence="1" id="KW-1133">Transmembrane helix</keyword>
<keyword evidence="1" id="KW-0472">Membrane</keyword>
<accession>A0A1E1LSS4</accession>
<evidence type="ECO:0000256" key="1">
    <source>
        <dbReference type="SAM" id="Phobius"/>
    </source>
</evidence>